<dbReference type="Gene3D" id="3.40.50.300">
    <property type="entry name" value="P-loop containing nucleotide triphosphate hydrolases"/>
    <property type="match status" value="1"/>
</dbReference>
<keyword evidence="3" id="KW-1003">Cell membrane</keyword>
<keyword evidence="4" id="KW-0410">Iron transport</keyword>
<feature type="transmembrane region" description="Helical" evidence="16">
    <location>
        <begin position="311"/>
        <end position="332"/>
    </location>
</feature>
<evidence type="ECO:0000256" key="3">
    <source>
        <dbReference type="ARBA" id="ARBA00022475"/>
    </source>
</evidence>
<evidence type="ECO:0000256" key="11">
    <source>
        <dbReference type="ARBA" id="ARBA00023136"/>
    </source>
</evidence>
<keyword evidence="2" id="KW-0813">Transport</keyword>
<keyword evidence="9" id="KW-0406">Ion transport</keyword>
<proteinExistence type="predicted"/>
<keyword evidence="6 14" id="KW-0547">Nucleotide-binding</keyword>
<feature type="transmembrane region" description="Helical" evidence="16">
    <location>
        <begin position="426"/>
        <end position="449"/>
    </location>
</feature>
<feature type="transmembrane region" description="Helical" evidence="16">
    <location>
        <begin position="382"/>
        <end position="406"/>
    </location>
</feature>
<dbReference type="Proteomes" id="UP000681041">
    <property type="component" value="Chromosome"/>
</dbReference>
<dbReference type="GO" id="GO:0005886">
    <property type="term" value="C:plasma membrane"/>
    <property type="evidence" value="ECO:0007669"/>
    <property type="project" value="UniProtKB-SubCell"/>
</dbReference>
<accession>A0A8T8K2L1</accession>
<dbReference type="Pfam" id="PF17910">
    <property type="entry name" value="FeoB_Cyto"/>
    <property type="match status" value="1"/>
</dbReference>
<evidence type="ECO:0000256" key="6">
    <source>
        <dbReference type="ARBA" id="ARBA00022741"/>
    </source>
</evidence>
<evidence type="ECO:0000313" key="19">
    <source>
        <dbReference type="Proteomes" id="UP000681041"/>
    </source>
</evidence>
<dbReference type="Pfam" id="PF07664">
    <property type="entry name" value="FeoB_C"/>
    <property type="match status" value="1"/>
</dbReference>
<dbReference type="Pfam" id="PF02421">
    <property type="entry name" value="FeoB_N"/>
    <property type="match status" value="1"/>
</dbReference>
<dbReference type="InterPro" id="IPR011640">
    <property type="entry name" value="Fe2_transport_prot_B_C"/>
</dbReference>
<dbReference type="InterPro" id="IPR003373">
    <property type="entry name" value="Fe2_transport_prot-B"/>
</dbReference>
<dbReference type="PROSITE" id="PS51711">
    <property type="entry name" value="G_FEOB"/>
    <property type="match status" value="1"/>
</dbReference>
<dbReference type="InterPro" id="IPR006073">
    <property type="entry name" value="GTP-bd"/>
</dbReference>
<feature type="domain" description="FeoB-type G" evidence="17">
    <location>
        <begin position="36"/>
        <end position="198"/>
    </location>
</feature>
<evidence type="ECO:0000256" key="4">
    <source>
        <dbReference type="ARBA" id="ARBA00022496"/>
    </source>
</evidence>
<evidence type="ECO:0000259" key="17">
    <source>
        <dbReference type="PROSITE" id="PS51711"/>
    </source>
</evidence>
<feature type="transmembrane region" description="Helical" evidence="16">
    <location>
        <begin position="549"/>
        <end position="573"/>
    </location>
</feature>
<evidence type="ECO:0000313" key="18">
    <source>
        <dbReference type="EMBL" id="QUH22736.1"/>
    </source>
</evidence>
<dbReference type="GeneID" id="64819616"/>
<dbReference type="PANTHER" id="PTHR43185:SF1">
    <property type="entry name" value="FE(2+) TRANSPORTER FEOB"/>
    <property type="match status" value="1"/>
</dbReference>
<evidence type="ECO:0000256" key="7">
    <source>
        <dbReference type="ARBA" id="ARBA00022989"/>
    </source>
</evidence>
<dbReference type="InterPro" id="IPR030389">
    <property type="entry name" value="G_FEOB_dom"/>
</dbReference>
<dbReference type="NCBIfam" id="TIGR00231">
    <property type="entry name" value="small_GTP"/>
    <property type="match status" value="1"/>
</dbReference>
<dbReference type="KEGG" id="meme:HYG87_02585"/>
<evidence type="ECO:0000256" key="9">
    <source>
        <dbReference type="ARBA" id="ARBA00023065"/>
    </source>
</evidence>
<dbReference type="Gene3D" id="1.10.287.1770">
    <property type="match status" value="1"/>
</dbReference>
<dbReference type="InterPro" id="IPR050860">
    <property type="entry name" value="FeoB_GTPase"/>
</dbReference>
<evidence type="ECO:0000256" key="1">
    <source>
        <dbReference type="ARBA" id="ARBA00004651"/>
    </source>
</evidence>
<keyword evidence="19" id="KW-1185">Reference proteome</keyword>
<feature type="binding site" evidence="15">
    <location>
        <position position="57"/>
    </location>
    <ligand>
        <name>Mg(2+)</name>
        <dbReference type="ChEBI" id="CHEBI:18420"/>
        <label>2</label>
    </ligand>
</feature>
<keyword evidence="7 16" id="KW-1133">Transmembrane helix</keyword>
<gene>
    <name evidence="18" type="primary">feoB</name>
    <name evidence="18" type="ORF">HYG87_02585</name>
</gene>
<comment type="subcellular location">
    <subcellularLocation>
        <location evidence="1">Cell membrane</location>
        <topology evidence="1">Multi-pass membrane protein</topology>
    </subcellularLocation>
</comment>
<evidence type="ECO:0000256" key="13">
    <source>
        <dbReference type="NCBIfam" id="TIGR00437"/>
    </source>
</evidence>
<dbReference type="InterPro" id="IPR011642">
    <property type="entry name" value="Gate_dom"/>
</dbReference>
<dbReference type="PRINTS" id="PR00326">
    <property type="entry name" value="GTP1OBG"/>
</dbReference>
<evidence type="ECO:0000256" key="16">
    <source>
        <dbReference type="SAM" id="Phobius"/>
    </source>
</evidence>
<evidence type="ECO:0000256" key="15">
    <source>
        <dbReference type="PIRSR" id="PIRSR603373-2"/>
    </source>
</evidence>
<feature type="transmembrane region" description="Helical" evidence="16">
    <location>
        <begin position="461"/>
        <end position="484"/>
    </location>
</feature>
<dbReference type="InterPro" id="IPR005225">
    <property type="entry name" value="Small_GTP-bd"/>
</dbReference>
<name>A0A8T8K2L1_9EURY</name>
<dbReference type="PANTHER" id="PTHR43185">
    <property type="entry name" value="FERROUS IRON TRANSPORT PROTEIN B"/>
    <property type="match status" value="1"/>
</dbReference>
<keyword evidence="5 16" id="KW-0812">Transmembrane</keyword>
<organism evidence="18 19">
    <name type="scientific">Methanobacterium alkalithermotolerans</name>
    <dbReference type="NCBI Taxonomy" id="2731220"/>
    <lineage>
        <taxon>Archaea</taxon>
        <taxon>Methanobacteriati</taxon>
        <taxon>Methanobacteriota</taxon>
        <taxon>Methanomada group</taxon>
        <taxon>Methanobacteria</taxon>
        <taxon>Methanobacteriales</taxon>
        <taxon>Methanobacteriaceae</taxon>
        <taxon>Methanobacterium</taxon>
    </lineage>
</organism>
<protein>
    <recommendedName>
        <fullName evidence="12 13">Ferrous iron transport protein B</fullName>
    </recommendedName>
</protein>
<dbReference type="GO" id="GO:0015093">
    <property type="term" value="F:ferrous iron transmembrane transporter activity"/>
    <property type="evidence" value="ECO:0007669"/>
    <property type="project" value="UniProtKB-UniRule"/>
</dbReference>
<feature type="binding site" evidence="15">
    <location>
        <position position="54"/>
    </location>
    <ligand>
        <name>Mg(2+)</name>
        <dbReference type="ChEBI" id="CHEBI:18420"/>
        <label>2</label>
    </ligand>
</feature>
<keyword evidence="15" id="KW-0479">Metal-binding</keyword>
<dbReference type="AlphaFoldDB" id="A0A8T8K2L1"/>
<feature type="transmembrane region" description="Helical" evidence="16">
    <location>
        <begin position="647"/>
        <end position="670"/>
    </location>
</feature>
<dbReference type="GO" id="GO:0046872">
    <property type="term" value="F:metal ion binding"/>
    <property type="evidence" value="ECO:0007669"/>
    <property type="project" value="UniProtKB-KW"/>
</dbReference>
<dbReference type="RefSeq" id="WP_211533683.1">
    <property type="nucleotide sequence ID" value="NZ_CP058560.1"/>
</dbReference>
<dbReference type="Pfam" id="PF07670">
    <property type="entry name" value="Gate"/>
    <property type="match status" value="2"/>
</dbReference>
<dbReference type="EMBL" id="CP058560">
    <property type="protein sequence ID" value="QUH22736.1"/>
    <property type="molecule type" value="Genomic_DNA"/>
</dbReference>
<evidence type="ECO:0000256" key="2">
    <source>
        <dbReference type="ARBA" id="ARBA00022448"/>
    </source>
</evidence>
<dbReference type="InterPro" id="IPR041069">
    <property type="entry name" value="FeoB_Cyto"/>
</dbReference>
<feature type="binding site" evidence="14">
    <location>
        <begin position="149"/>
        <end position="152"/>
    </location>
    <ligand>
        <name>GTP</name>
        <dbReference type="ChEBI" id="CHEBI:37565"/>
        <label>1</label>
    </ligand>
</feature>
<sequence length="677" mass="74439">MGNKTIKSWFRGFKSDSNDLKTRNLQENSGKSKSKLKKLVLVGNPNVGKSLLFNKLTGSYVTVSNYPGTTVSIDSGKCNISGENYEIIDSPGMYSLSSITEEERISKLILLEDEPDILLHVVDAKNMERMLPLTLQLIEAKLPVVLVLNMMDEAENAGIKIDASQLEEKLGIPVATTAATTGQGIGELNHKISQYKLKDGFNIKYDEKIESAAQKISDLLQGEYPVSLRSLSLLLLQEDSDVQNLVKEKEGSNYTFIDNLLNETLSQFKQPLNYLIKMKLQKEATGLVSEVSDDTGEIQIGFREKLSRAMINPLTGIPILLAVLYFGLYRFVGGFAAGDMVDFIETEIFGEWALPLVEGFVTSSIPYEALQSLIIGDYGIFTLGITYAIAIILPIVGAFFLVFSILEDSGYLPRLALLLDRLFKKIGLSGRAIIPMVLGVGCGSMATMTTRTLETKRERNIATLLLALAIPCSAQLGVIFAVLATSSSALWLWVFVILLNYIIIGFAASKILPGSNPTFYMELPPLRVPKLSNVLRKTYTRLIWYFKELFPLFIAISVLIWGLELTGILDFIIGAMNPVLSAIGLPVETAQTFILGFFRRDYGAAGLFEIQDALTGVQLLVSAVVLTLFVPCVAQFLVMIKERGKKVALAMGAFVLVYAFFVGFLLNLILSTLGVVL</sequence>
<dbReference type="InterPro" id="IPR027417">
    <property type="entry name" value="P-loop_NTPase"/>
</dbReference>
<reference evidence="18" key="1">
    <citation type="submission" date="2020-07" db="EMBL/GenBank/DDBJ databases">
        <title>Methanobacterium. sp. MethCan genome.</title>
        <authorList>
            <person name="Postec A."/>
            <person name="Quemeneur M."/>
        </authorList>
    </citation>
    <scope>NUCLEOTIDE SEQUENCE</scope>
    <source>
        <strain evidence="18">MethCAN</strain>
    </source>
</reference>
<evidence type="ECO:0000256" key="12">
    <source>
        <dbReference type="ARBA" id="ARBA00031200"/>
    </source>
</evidence>
<dbReference type="SUPFAM" id="SSF52540">
    <property type="entry name" value="P-loop containing nucleoside triphosphate hydrolases"/>
    <property type="match status" value="1"/>
</dbReference>
<feature type="transmembrane region" description="Helical" evidence="16">
    <location>
        <begin position="617"/>
        <end position="640"/>
    </location>
</feature>
<evidence type="ECO:0000256" key="5">
    <source>
        <dbReference type="ARBA" id="ARBA00022692"/>
    </source>
</evidence>
<keyword evidence="10 14" id="KW-0342">GTP-binding</keyword>
<evidence type="ECO:0000256" key="14">
    <source>
        <dbReference type="PIRSR" id="PIRSR603373-1"/>
    </source>
</evidence>
<dbReference type="CDD" id="cd01879">
    <property type="entry name" value="FeoB"/>
    <property type="match status" value="1"/>
</dbReference>
<feature type="binding site" evidence="15">
    <location>
        <position position="58"/>
    </location>
    <ligand>
        <name>Mg(2+)</name>
        <dbReference type="ChEBI" id="CHEBI:18420"/>
        <label>2</label>
    </ligand>
</feature>
<dbReference type="GO" id="GO:0005525">
    <property type="term" value="F:GTP binding"/>
    <property type="evidence" value="ECO:0007669"/>
    <property type="project" value="UniProtKB-KW"/>
</dbReference>
<dbReference type="OrthoDB" id="85305at2157"/>
<feature type="transmembrane region" description="Helical" evidence="16">
    <location>
        <begin position="490"/>
        <end position="512"/>
    </location>
</feature>
<keyword evidence="8" id="KW-0408">Iron</keyword>
<keyword evidence="11 16" id="KW-0472">Membrane</keyword>
<keyword evidence="15" id="KW-0460">Magnesium</keyword>
<feature type="binding site" evidence="14">
    <location>
        <begin position="89"/>
        <end position="92"/>
    </location>
    <ligand>
        <name>GTP</name>
        <dbReference type="ChEBI" id="CHEBI:37565"/>
        <label>1</label>
    </ligand>
</feature>
<evidence type="ECO:0000256" key="10">
    <source>
        <dbReference type="ARBA" id="ARBA00023134"/>
    </source>
</evidence>
<evidence type="ECO:0000256" key="8">
    <source>
        <dbReference type="ARBA" id="ARBA00023004"/>
    </source>
</evidence>
<dbReference type="NCBIfam" id="TIGR00437">
    <property type="entry name" value="feoB"/>
    <property type="match status" value="1"/>
</dbReference>
<feature type="binding site" evidence="14">
    <location>
        <begin position="43"/>
        <end position="50"/>
    </location>
    <ligand>
        <name>GTP</name>
        <dbReference type="ChEBI" id="CHEBI:37565"/>
        <label>1</label>
    </ligand>
</feature>